<dbReference type="Proteomes" id="UP000472277">
    <property type="component" value="Chromosome 7"/>
</dbReference>
<accession>A0A673ZQS4</accession>
<evidence type="ECO:0000256" key="4">
    <source>
        <dbReference type="ARBA" id="ARBA00023242"/>
    </source>
</evidence>
<feature type="region of interest" description="Disordered" evidence="6">
    <location>
        <begin position="923"/>
        <end position="1072"/>
    </location>
</feature>
<evidence type="ECO:0000256" key="2">
    <source>
        <dbReference type="ARBA" id="ARBA00006255"/>
    </source>
</evidence>
<proteinExistence type="inferred from homology"/>
<dbReference type="InterPro" id="IPR001715">
    <property type="entry name" value="CH_dom"/>
</dbReference>
<dbReference type="Pfam" id="PF25408">
    <property type="entry name" value="AAA_lid_NAV1"/>
    <property type="match status" value="1"/>
</dbReference>
<feature type="compositionally biased region" description="Low complexity" evidence="6">
    <location>
        <begin position="1127"/>
        <end position="1158"/>
    </location>
</feature>
<dbReference type="InterPro" id="IPR003593">
    <property type="entry name" value="AAA+_ATPase"/>
</dbReference>
<dbReference type="GeneTree" id="ENSGT00940000155663"/>
<protein>
    <submittedName>
        <fullName evidence="8">Neuron navigator 2</fullName>
    </submittedName>
</protein>
<dbReference type="SUPFAM" id="SSF52540">
    <property type="entry name" value="P-loop containing nucleoside triphosphate hydrolases"/>
    <property type="match status" value="1"/>
</dbReference>
<comment type="subcellular location">
    <subcellularLocation>
        <location evidence="1">Nucleus</location>
    </subcellularLocation>
</comment>
<keyword evidence="4" id="KW-0539">Nucleus</keyword>
<feature type="compositionally biased region" description="Basic residues" evidence="6">
    <location>
        <begin position="44"/>
        <end position="53"/>
    </location>
</feature>
<reference evidence="8" key="1">
    <citation type="submission" date="2025-08" db="UniProtKB">
        <authorList>
            <consortium name="Ensembl"/>
        </authorList>
    </citation>
    <scope>IDENTIFICATION</scope>
</reference>
<dbReference type="PROSITE" id="PS50021">
    <property type="entry name" value="CH"/>
    <property type="match status" value="1"/>
</dbReference>
<dbReference type="InterPro" id="IPR057126">
    <property type="entry name" value="NAV1-like_ubiquitin-like"/>
</dbReference>
<dbReference type="Gene3D" id="1.10.418.10">
    <property type="entry name" value="Calponin-like domain"/>
    <property type="match status" value="1"/>
</dbReference>
<name>A0A673ZQS4_SALTR</name>
<evidence type="ECO:0000313" key="9">
    <source>
        <dbReference type="Proteomes" id="UP000472277"/>
    </source>
</evidence>
<dbReference type="InterPro" id="IPR039041">
    <property type="entry name" value="Nav/unc-53"/>
</dbReference>
<feature type="region of interest" description="Disordered" evidence="6">
    <location>
        <begin position="2260"/>
        <end position="2288"/>
    </location>
</feature>
<feature type="compositionally biased region" description="Polar residues" evidence="6">
    <location>
        <begin position="1585"/>
        <end position="1595"/>
    </location>
</feature>
<dbReference type="FunFam" id="1.10.418.10:FF:000018">
    <property type="entry name" value="Neuron navigator 2"/>
    <property type="match status" value="1"/>
</dbReference>
<evidence type="ECO:0000256" key="6">
    <source>
        <dbReference type="SAM" id="MobiDB-lite"/>
    </source>
</evidence>
<feature type="region of interest" description="Disordered" evidence="6">
    <location>
        <begin position="858"/>
        <end position="900"/>
    </location>
</feature>
<dbReference type="PANTHER" id="PTHR12784">
    <property type="entry name" value="STEERIN"/>
    <property type="match status" value="1"/>
</dbReference>
<feature type="region of interest" description="Disordered" evidence="6">
    <location>
        <begin position="247"/>
        <end position="356"/>
    </location>
</feature>
<evidence type="ECO:0000256" key="3">
    <source>
        <dbReference type="ARBA" id="ARBA00023054"/>
    </source>
</evidence>
<feature type="domain" description="Calponin-homology (CH)" evidence="7">
    <location>
        <begin position="82"/>
        <end position="189"/>
    </location>
</feature>
<sequence>MPAILVASKMKSGLPKPVHSALPIPQLQNNARSRTSITHRANHLRHSPLKAPHRQGERRGEDEEEEMTTPTKRLSTTGSDDREDPQIYTDWANHYLVKSGRQRLIKDLQQDVTDGVLLAEIIQVVANEKIEDINGYPKSRTQMIENIDTCLGFLAARGVNIQGLCAEEIRNGNLKTILGLFFSLSRYKQQQQKVLKQKPPLTPTPIIPTAPLHQNTKQHQICCPAFLLFSVYLTSHYFHVAHRLPGPTTRVSAPGSEGKHRGASNSNRRSQSFNHHDMPKPSSSDRGELPTTASPIMTEHGLSPGPINGCSSSSNPQPNAGNSSKPWRSKSLNTKHSTTSSMLSVKQDLPTRQPAATPLEVLPKVITQKSMLEKLKLFNSKGGSKAAGVLTDRLTGQETESRPTSSDLLEEAEGNSWPPCVMATSPKLALKGIAQRTFGRALTPRKSSLKTGEKEKDKARPKERDKAREGGSKRGFVTEQEEPKDDTRQGGVGSDSAEPKRNTKSTSLIPKGGKAGSGKKEGSAPAAHSGIQKPGFKAGKTSGVPSSGRDGDRPNSLRAGGSGGHSVHKCQLDSRSSSSCSSLASSEGRSHHQHHHTNGAPPVATTASNTISVQLPHPQQQYNHPNTATVAPFMYRYYQTTPRRTSQVTPSHYDFHAKYVYTRPLLLGEDPEARRLRTVKDIADLRQNLEETMSSLRGTQISHGTLETTFNSSVTTEISGRGMLNLSPRPNPALPWRLCPSSPRLQAGDAPSVGNGYAVVMRGSSSGMVSPEDGRYLRSRQTPGQESNTMCDLSDKMEELEGVTIETTGYMSDGDVLGKNIHMDKVTSGYMTDGGVGVYTRRLNRLPDGMAVVRETLHRNSSKGQGDATDSWDDSSSVSSGISDTIDTDDINTSSSVSSYVNTPSLQTDAEKHLAIERNSVWSGSDEVKRSDGGSDNGVKMELGSKYCRHPSDMSDESDRSSSGRNTPSMAHTGSWRRGMSAQVGVTSPRTKAPITPGCATLKTHVSGKTDDAKVSEKGQHHLSPRAKCSMQRSPSDTGRSSGDEAKKPPSSSSSRTPTTNTFGFKKHAGGGMTMVTASGVTITSGSATLGKIPKSVQLHGGRGLGRQASVDDGYLPVSSHSTLQYRSLPRPSRASGGGRSTSRSSSTSIDSNLSSKSNMLHGPKSRSQVPKLSAGGIPLPGSGSNQTDREKGVSSEASPSAQGARQPGGKYPDVSSPTMRRLFGGKQGKQHALVTTAENMKNSTVISNSGQQGVALDSPSASSGGSSPLYGGGGRLGVEAHSLSPLASSPSSALSTPSHSLAWSSTLSRDTLSPGYPSLSSLATSSESIDLSLGSGGHGHHGPGHDTLPHLLSSLCRYGHLPQLRSHDDPRDWLRSHSAGGLQESAASSPFYPTSSLTSPSGARFNFSQLAGSPTTAAQINLANLRSGLANQDGSYDPYSDPRLRNSSMSLEEKSRTMTSSGSFREGLEEVHASSVSLVSSTSSVYSTVSATSLSIRKLRRELDASQEKVSALTTQMSANAHLVAAFEQSLGNMTIRLQGLTTMAEQKDSELNELRKTIEHLKKQNTATQAAINSDINLPEPSCNANESSQSQPDLRIHRQHSSDSVSSITSVTSHSSVGSNQELDSKKKKKNWLRSSFKQAFGKKKSPKSASSHSDIEEMTDCSLPSSPKLTAYNCSTTSTPMLQNSHSNSLISEYTDSEAEKVMGLRSELRDKEMKLTDIRLEALSSAHQLDQLRESMNRMQGEIERLKTENHCLKMESQGCCSRAASQASVASPSAGQSKHGLALTESTSLDMLLEDNGDGSSRKEGQHVKVVVTLDEDTKWKEDRRPRQFLIGCIGVSGKTKWDVLDGVVRRLFKEYIIHVEPVSQLGLNSDSVLGYSIGDIHRTSGADTPELLPCGYLVGDSDTISVSLKGVCEHSLDSLVFDTLIPKPLLQRYVSQLHDHGRIILSGPSGTGKSFLASRLAEHMVLREGREVTDGTIATFNVDHKSSKELCQYLSNLADQCNSTSHGGNMPLVVILDNLHRSSSLGEVFNGLLSCKHHHCPYIIGTMNQATSTTPNLQLHHNFKWVLCANHTEPVKGFLGRFLRRRLMETEISSRQRNAELVRIIEWIPTVWHHLNRFLESHSSSDVTIGPRLFLSCPMDVEGSRVWFTDLWNYSIIPYMLEAIREGLQLYGRRAPWEDPAQWVMESYPWAASSLQHEWTQLLKLRPVDVGFDGYSISKDGCPSKQLPQGDTNGDPLMNMLMKLKEAAHCSASTQSYDSDSNSNQDHHDNTVLDLSLESTL</sequence>
<feature type="region of interest" description="Disordered" evidence="6">
    <location>
        <begin position="44"/>
        <end position="85"/>
    </location>
</feature>
<feature type="compositionally biased region" description="Low complexity" evidence="6">
    <location>
        <begin position="1049"/>
        <end position="1060"/>
    </location>
</feature>
<feature type="region of interest" description="Disordered" evidence="6">
    <location>
        <begin position="389"/>
        <end position="419"/>
    </location>
</feature>
<feature type="compositionally biased region" description="Low complexity" evidence="6">
    <location>
        <begin position="874"/>
        <end position="899"/>
    </location>
</feature>
<gene>
    <name evidence="8" type="primary">NAV2</name>
    <name evidence="8" type="synonym">LOC115197494</name>
</gene>
<dbReference type="InterPro" id="IPR027417">
    <property type="entry name" value="P-loop_NTPase"/>
</dbReference>
<feature type="region of interest" description="Disordered" evidence="6">
    <location>
        <begin position="439"/>
        <end position="605"/>
    </location>
</feature>
<feature type="compositionally biased region" description="Polar residues" evidence="6">
    <location>
        <begin position="309"/>
        <end position="344"/>
    </location>
</feature>
<dbReference type="SUPFAM" id="SSF47576">
    <property type="entry name" value="Calponin-homology domain, CH-domain"/>
    <property type="match status" value="1"/>
</dbReference>
<dbReference type="GO" id="GO:0022008">
    <property type="term" value="P:neurogenesis"/>
    <property type="evidence" value="ECO:0007669"/>
    <property type="project" value="InterPro"/>
</dbReference>
<evidence type="ECO:0000259" key="7">
    <source>
        <dbReference type="PROSITE" id="PS50021"/>
    </source>
</evidence>
<feature type="compositionally biased region" description="Low complexity" evidence="6">
    <location>
        <begin position="574"/>
        <end position="587"/>
    </location>
</feature>
<feature type="compositionally biased region" description="Polar residues" evidence="6">
    <location>
        <begin position="1031"/>
        <end position="1041"/>
    </location>
</feature>
<feature type="compositionally biased region" description="Polar residues" evidence="6">
    <location>
        <begin position="68"/>
        <end position="78"/>
    </location>
</feature>
<feature type="compositionally biased region" description="Polar residues" evidence="6">
    <location>
        <begin position="263"/>
        <end position="273"/>
    </location>
</feature>
<feature type="coiled-coil region" evidence="5">
    <location>
        <begin position="1734"/>
        <end position="1761"/>
    </location>
</feature>
<dbReference type="InterPro" id="IPR036872">
    <property type="entry name" value="CH_dom_sf"/>
</dbReference>
<feature type="coiled-coil region" evidence="5">
    <location>
        <begin position="1497"/>
        <end position="1573"/>
    </location>
</feature>
<feature type="compositionally biased region" description="Polar residues" evidence="6">
    <location>
        <begin position="394"/>
        <end position="407"/>
    </location>
</feature>
<feature type="compositionally biased region" description="Low complexity" evidence="6">
    <location>
        <begin position="1605"/>
        <end position="1622"/>
    </location>
</feature>
<evidence type="ECO:0000256" key="5">
    <source>
        <dbReference type="SAM" id="Coils"/>
    </source>
</evidence>
<keyword evidence="3 5" id="KW-0175">Coiled coil</keyword>
<dbReference type="SMART" id="SM00382">
    <property type="entry name" value="AAA"/>
    <property type="match status" value="1"/>
</dbReference>
<feature type="compositionally biased region" description="Low complexity" evidence="6">
    <location>
        <begin position="2260"/>
        <end position="2271"/>
    </location>
</feature>
<feature type="region of interest" description="Disordered" evidence="6">
    <location>
        <begin position="1095"/>
        <end position="1231"/>
    </location>
</feature>
<feature type="compositionally biased region" description="Polar residues" evidence="6">
    <location>
        <begin position="1386"/>
        <end position="1396"/>
    </location>
</feature>
<dbReference type="Ensembl" id="ENSSTUT00000051219.1">
    <property type="protein sequence ID" value="ENSSTUP00000049085.1"/>
    <property type="gene ID" value="ENSSTUG00000017089.1"/>
</dbReference>
<feature type="region of interest" description="Disordered" evidence="6">
    <location>
        <begin position="1578"/>
        <end position="1666"/>
    </location>
</feature>
<feature type="region of interest" description="Disordered" evidence="6">
    <location>
        <begin position="1249"/>
        <end position="1274"/>
    </location>
</feature>
<feature type="compositionally biased region" description="Polar residues" evidence="6">
    <location>
        <begin position="779"/>
        <end position="790"/>
    </location>
</feature>
<feature type="compositionally biased region" description="Low complexity" evidence="6">
    <location>
        <begin position="1259"/>
        <end position="1270"/>
    </location>
</feature>
<dbReference type="GO" id="GO:0005634">
    <property type="term" value="C:nucleus"/>
    <property type="evidence" value="ECO:0007669"/>
    <property type="project" value="UniProtKB-SubCell"/>
</dbReference>
<dbReference type="Pfam" id="PF00307">
    <property type="entry name" value="CH"/>
    <property type="match status" value="1"/>
</dbReference>
<dbReference type="InterPro" id="IPR057568">
    <property type="entry name" value="CortBP2_NAV1-like_AAA_lid"/>
</dbReference>
<feature type="compositionally biased region" description="Basic and acidic residues" evidence="6">
    <location>
        <begin position="451"/>
        <end position="472"/>
    </location>
</feature>
<comment type="similarity">
    <text evidence="2">Belongs to the Nav/unc-53 family.</text>
</comment>
<organism evidence="8 9">
    <name type="scientific">Salmo trutta</name>
    <name type="common">Brown trout</name>
    <dbReference type="NCBI Taxonomy" id="8032"/>
    <lineage>
        <taxon>Eukaryota</taxon>
        <taxon>Metazoa</taxon>
        <taxon>Chordata</taxon>
        <taxon>Craniata</taxon>
        <taxon>Vertebrata</taxon>
        <taxon>Euteleostomi</taxon>
        <taxon>Actinopterygii</taxon>
        <taxon>Neopterygii</taxon>
        <taxon>Teleostei</taxon>
        <taxon>Protacanthopterygii</taxon>
        <taxon>Salmoniformes</taxon>
        <taxon>Salmonidae</taxon>
        <taxon>Salmoninae</taxon>
        <taxon>Salmo</taxon>
    </lineage>
</organism>
<dbReference type="PANTHER" id="PTHR12784:SF6">
    <property type="entry name" value="NEURON NAVIGATOR 2"/>
    <property type="match status" value="1"/>
</dbReference>
<feature type="region of interest" description="Disordered" evidence="6">
    <location>
        <begin position="1376"/>
        <end position="1396"/>
    </location>
</feature>
<feature type="compositionally biased region" description="Basic and acidic residues" evidence="6">
    <location>
        <begin position="274"/>
        <end position="288"/>
    </location>
</feature>
<dbReference type="Pfam" id="PF23092">
    <property type="entry name" value="Ubiquitin_6"/>
    <property type="match status" value="1"/>
</dbReference>
<reference evidence="8" key="2">
    <citation type="submission" date="2025-09" db="UniProtKB">
        <authorList>
            <consortium name="Ensembl"/>
        </authorList>
    </citation>
    <scope>IDENTIFICATION</scope>
</reference>
<feature type="compositionally biased region" description="Basic and acidic residues" evidence="6">
    <location>
        <begin position="1008"/>
        <end position="1020"/>
    </location>
</feature>
<evidence type="ECO:0000313" key="8">
    <source>
        <dbReference type="Ensembl" id="ENSSTUP00000049085.1"/>
    </source>
</evidence>
<feature type="compositionally biased region" description="Basic and acidic residues" evidence="6">
    <location>
        <begin position="950"/>
        <end position="962"/>
    </location>
</feature>
<dbReference type="Gene3D" id="3.40.50.300">
    <property type="entry name" value="P-loop containing nucleotide triphosphate hydrolases"/>
    <property type="match status" value="1"/>
</dbReference>
<feature type="region of interest" description="Disordered" evidence="6">
    <location>
        <begin position="768"/>
        <end position="790"/>
    </location>
</feature>
<keyword evidence="9" id="KW-1185">Reference proteome</keyword>
<feature type="region of interest" description="Disordered" evidence="6">
    <location>
        <begin position="1432"/>
        <end position="1466"/>
    </location>
</feature>
<dbReference type="FunFam" id="3.40.50.300:FF:001111">
    <property type="entry name" value="neuron navigator 2 isoform X3"/>
    <property type="match status" value="1"/>
</dbReference>
<dbReference type="SMART" id="SM00033">
    <property type="entry name" value="CH"/>
    <property type="match status" value="1"/>
</dbReference>
<evidence type="ECO:0000256" key="1">
    <source>
        <dbReference type="ARBA" id="ARBA00004123"/>
    </source>
</evidence>